<reference evidence="1" key="2">
    <citation type="submission" date="2014-07" db="EMBL/GenBank/DDBJ databases">
        <authorList>
            <person name="Hull J."/>
        </authorList>
    </citation>
    <scope>NUCLEOTIDE SEQUENCE</scope>
</reference>
<dbReference type="GO" id="GO:0000428">
    <property type="term" value="C:DNA-directed RNA polymerase complex"/>
    <property type="evidence" value="ECO:0007669"/>
    <property type="project" value="UniProtKB-KW"/>
</dbReference>
<evidence type="ECO:0000313" key="1">
    <source>
        <dbReference type="EMBL" id="JAG19351.1"/>
    </source>
</evidence>
<dbReference type="SUPFAM" id="SSF56219">
    <property type="entry name" value="DNase I-like"/>
    <property type="match status" value="1"/>
</dbReference>
<sequence length="133" mass="14845">KYSLAISPYIDRLNEAMQVLRGKDVVFCADVNARSLWWHSGLFDAAGPTGNHRQPWVRGVEVEEFIAAWDLTVENIPSEIPTYRGASGGWSPFRPRNWRGGWRAGCWMEISPPASTRQSPSGFVPWAQELGGA</sequence>
<protein>
    <submittedName>
        <fullName evidence="1">DNA-directed RNA polymerase subunit beta</fullName>
    </submittedName>
</protein>
<keyword evidence="1" id="KW-0240">DNA-directed RNA polymerase</keyword>
<dbReference type="Gene3D" id="3.60.10.10">
    <property type="entry name" value="Endonuclease/exonuclease/phosphatase"/>
    <property type="match status" value="1"/>
</dbReference>
<accession>A0A0A9XI80</accession>
<keyword evidence="1" id="KW-0804">Transcription</keyword>
<proteinExistence type="predicted"/>
<organism evidence="1">
    <name type="scientific">Lygus hesperus</name>
    <name type="common">Western plant bug</name>
    <dbReference type="NCBI Taxonomy" id="30085"/>
    <lineage>
        <taxon>Eukaryota</taxon>
        <taxon>Metazoa</taxon>
        <taxon>Ecdysozoa</taxon>
        <taxon>Arthropoda</taxon>
        <taxon>Hexapoda</taxon>
        <taxon>Insecta</taxon>
        <taxon>Pterygota</taxon>
        <taxon>Neoptera</taxon>
        <taxon>Paraneoptera</taxon>
        <taxon>Hemiptera</taxon>
        <taxon>Heteroptera</taxon>
        <taxon>Panheteroptera</taxon>
        <taxon>Cimicomorpha</taxon>
        <taxon>Miridae</taxon>
        <taxon>Mirini</taxon>
        <taxon>Lygus</taxon>
    </lineage>
</organism>
<name>A0A0A9XI80_LYGHE</name>
<reference evidence="1" key="1">
    <citation type="journal article" date="2014" name="PLoS ONE">
        <title>Transcriptome-Based Identification of ABC Transporters in the Western Tarnished Plant Bug Lygus hesperus.</title>
        <authorList>
            <person name="Hull J.J."/>
            <person name="Chaney K."/>
            <person name="Geib S.M."/>
            <person name="Fabrick J.A."/>
            <person name="Brent C.S."/>
            <person name="Walsh D."/>
            <person name="Lavine L.C."/>
        </authorList>
    </citation>
    <scope>NUCLEOTIDE SEQUENCE</scope>
</reference>
<dbReference type="EMBL" id="GBHO01024253">
    <property type="protein sequence ID" value="JAG19351.1"/>
    <property type="molecule type" value="Transcribed_RNA"/>
</dbReference>
<dbReference type="InterPro" id="IPR036691">
    <property type="entry name" value="Endo/exonu/phosph_ase_sf"/>
</dbReference>
<feature type="non-terminal residue" evidence="1">
    <location>
        <position position="1"/>
    </location>
</feature>
<dbReference type="AlphaFoldDB" id="A0A0A9XI80"/>
<gene>
    <name evidence="1" type="primary">rpoB_23</name>
    <name evidence="1" type="ORF">CM83_102882</name>
</gene>